<dbReference type="GO" id="GO:0005886">
    <property type="term" value="C:plasma membrane"/>
    <property type="evidence" value="ECO:0007669"/>
    <property type="project" value="UniProtKB-SubCell"/>
</dbReference>
<evidence type="ECO:0000256" key="7">
    <source>
        <dbReference type="ARBA" id="ARBA00023136"/>
    </source>
</evidence>
<dbReference type="Proteomes" id="UP000005496">
    <property type="component" value="Unassembled WGS sequence"/>
</dbReference>
<evidence type="ECO:0000313" key="9">
    <source>
        <dbReference type="EMBL" id="EFI36369.1"/>
    </source>
</evidence>
<keyword evidence="7 8" id="KW-0472">Membrane</keyword>
<reference evidence="9" key="1">
    <citation type="submission" date="2010-05" db="EMBL/GenBank/DDBJ databases">
        <title>The draft genome of Desulfonatronospira thiodismutans ASO3-1.</title>
        <authorList>
            <consortium name="US DOE Joint Genome Institute (JGI-PGF)"/>
            <person name="Lucas S."/>
            <person name="Copeland A."/>
            <person name="Lapidus A."/>
            <person name="Cheng J.-F."/>
            <person name="Bruce D."/>
            <person name="Goodwin L."/>
            <person name="Pitluck S."/>
            <person name="Chertkov O."/>
            <person name="Brettin T."/>
            <person name="Detter J.C."/>
            <person name="Han C."/>
            <person name="Land M.L."/>
            <person name="Hauser L."/>
            <person name="Kyrpides N."/>
            <person name="Mikhailova N."/>
            <person name="Muyzer G."/>
            <person name="Woyke T."/>
        </authorList>
    </citation>
    <scope>NUCLEOTIDE SEQUENCE [LARGE SCALE GENOMIC DNA]</scope>
    <source>
        <strain evidence="9">ASO3-1</strain>
    </source>
</reference>
<gene>
    <name evidence="9" type="ORF">Dthio_PD3840</name>
</gene>
<feature type="transmembrane region" description="Helical" evidence="8">
    <location>
        <begin position="155"/>
        <end position="174"/>
    </location>
</feature>
<sequence>MSYYILPVFFVIILGYVLKNCLFKENNFWGVVQKSTYYIFLPALLFENISQIQAMHYSSLLMMSALLLSVLIISLFLFAIKPYINTNGHGFSSAFQGSLRQNVYIGMMGASTMLGDEGLMMSSIAMLGLVPLLNFLSVPTVIICSNTKFSKTRSIYLAILKNPLIVASVAGLIISQHPVVLPDISLQIFSILGQAALPLGLLAVGASLQLRSVNLEQFKLIALSSTVKLLVYPFLTAMICYVLGVSGSELVVAILFASLPTAAGSFILAKELGGDHLAMSSIITFQTIFSFITIPFMLAILT</sequence>
<comment type="caution">
    <text evidence="9">The sequence shown here is derived from an EMBL/GenBank/DDBJ whole genome shotgun (WGS) entry which is preliminary data.</text>
</comment>
<feature type="transmembrane region" description="Helical" evidence="8">
    <location>
        <begin position="186"/>
        <end position="208"/>
    </location>
</feature>
<proteinExistence type="inferred from homology"/>
<comment type="similarity">
    <text evidence="2">Belongs to the auxin efflux carrier (TC 2.A.69) family.</text>
</comment>
<feature type="transmembrane region" description="Helical" evidence="8">
    <location>
        <begin position="6"/>
        <end position="23"/>
    </location>
</feature>
<dbReference type="Pfam" id="PF03547">
    <property type="entry name" value="Mem_trans"/>
    <property type="match status" value="1"/>
</dbReference>
<feature type="transmembrane region" description="Helical" evidence="8">
    <location>
        <begin position="119"/>
        <end position="143"/>
    </location>
</feature>
<dbReference type="OrthoDB" id="9805563at2"/>
<comment type="subcellular location">
    <subcellularLocation>
        <location evidence="1">Cell membrane</location>
        <topology evidence="1">Multi-pass membrane protein</topology>
    </subcellularLocation>
</comment>
<keyword evidence="5 8" id="KW-0812">Transmembrane</keyword>
<keyword evidence="10" id="KW-1185">Reference proteome</keyword>
<dbReference type="eggNOG" id="COG0679">
    <property type="taxonomic scope" value="Bacteria"/>
</dbReference>
<feature type="transmembrane region" description="Helical" evidence="8">
    <location>
        <begin position="220"/>
        <end position="244"/>
    </location>
</feature>
<dbReference type="PANTHER" id="PTHR36838:SF4">
    <property type="entry name" value="AUXIN EFFLUX CARRIER FAMILY PROTEIN"/>
    <property type="match status" value="1"/>
</dbReference>
<organism evidence="9 10">
    <name type="scientific">Desulfonatronospira thiodismutans ASO3-1</name>
    <dbReference type="NCBI Taxonomy" id="555779"/>
    <lineage>
        <taxon>Bacteria</taxon>
        <taxon>Pseudomonadati</taxon>
        <taxon>Thermodesulfobacteriota</taxon>
        <taxon>Desulfovibrionia</taxon>
        <taxon>Desulfovibrionales</taxon>
        <taxon>Desulfonatronovibrionaceae</taxon>
        <taxon>Desulfonatronospira</taxon>
    </lineage>
</organism>
<dbReference type="RefSeq" id="WP_008869485.1">
    <property type="nucleotide sequence ID" value="NZ_ACJN02000001.1"/>
</dbReference>
<evidence type="ECO:0000256" key="6">
    <source>
        <dbReference type="ARBA" id="ARBA00022989"/>
    </source>
</evidence>
<dbReference type="EMBL" id="ACJN02000001">
    <property type="protein sequence ID" value="EFI36369.1"/>
    <property type="molecule type" value="Genomic_DNA"/>
</dbReference>
<dbReference type="InterPro" id="IPR038770">
    <property type="entry name" value="Na+/solute_symporter_sf"/>
</dbReference>
<feature type="transmembrane region" description="Helical" evidence="8">
    <location>
        <begin position="281"/>
        <end position="301"/>
    </location>
</feature>
<dbReference type="Gene3D" id="1.20.1530.20">
    <property type="match status" value="1"/>
</dbReference>
<evidence type="ECO:0000256" key="3">
    <source>
        <dbReference type="ARBA" id="ARBA00022448"/>
    </source>
</evidence>
<keyword evidence="6 8" id="KW-1133">Transmembrane helix</keyword>
<evidence type="ECO:0000256" key="2">
    <source>
        <dbReference type="ARBA" id="ARBA00010145"/>
    </source>
</evidence>
<evidence type="ECO:0000256" key="4">
    <source>
        <dbReference type="ARBA" id="ARBA00022475"/>
    </source>
</evidence>
<dbReference type="InterPro" id="IPR004776">
    <property type="entry name" value="Mem_transp_PIN-like"/>
</dbReference>
<accession>D6SKG6</accession>
<evidence type="ECO:0000256" key="5">
    <source>
        <dbReference type="ARBA" id="ARBA00022692"/>
    </source>
</evidence>
<feature type="transmembrane region" description="Helical" evidence="8">
    <location>
        <begin position="60"/>
        <end position="80"/>
    </location>
</feature>
<keyword evidence="4" id="KW-1003">Cell membrane</keyword>
<dbReference type="GO" id="GO:0055085">
    <property type="term" value="P:transmembrane transport"/>
    <property type="evidence" value="ECO:0007669"/>
    <property type="project" value="InterPro"/>
</dbReference>
<dbReference type="AlphaFoldDB" id="D6SKG6"/>
<feature type="transmembrane region" description="Helical" evidence="8">
    <location>
        <begin position="250"/>
        <end position="269"/>
    </location>
</feature>
<protein>
    <submittedName>
        <fullName evidence="9">Auxin Efflux Carrier</fullName>
    </submittedName>
</protein>
<evidence type="ECO:0000313" key="10">
    <source>
        <dbReference type="Proteomes" id="UP000005496"/>
    </source>
</evidence>
<keyword evidence="3" id="KW-0813">Transport</keyword>
<dbReference type="PANTHER" id="PTHR36838">
    <property type="entry name" value="AUXIN EFFLUX CARRIER FAMILY PROTEIN"/>
    <property type="match status" value="1"/>
</dbReference>
<evidence type="ECO:0000256" key="1">
    <source>
        <dbReference type="ARBA" id="ARBA00004651"/>
    </source>
</evidence>
<evidence type="ECO:0000256" key="8">
    <source>
        <dbReference type="SAM" id="Phobius"/>
    </source>
</evidence>
<name>D6SKG6_9BACT</name>